<evidence type="ECO:0000259" key="3">
    <source>
        <dbReference type="SMART" id="SM01287"/>
    </source>
</evidence>
<feature type="compositionally biased region" description="Basic and acidic residues" evidence="2">
    <location>
        <begin position="187"/>
        <end position="205"/>
    </location>
</feature>
<accession>A0A4Q9MXX6</accession>
<evidence type="ECO:0000256" key="1">
    <source>
        <dbReference type="ARBA" id="ARBA00025370"/>
    </source>
</evidence>
<name>A0A4Q9MXX6_9APHY</name>
<feature type="compositionally biased region" description="Acidic residues" evidence="2">
    <location>
        <begin position="206"/>
        <end position="266"/>
    </location>
</feature>
<comment type="function">
    <text evidence="1">Component of the FACT complex, a general chromatin factor that acts to reorganize nucleosomes. The FACT complex is involved in multiple processes that require DNA as a template such as mRNA elongation, DNA replication and DNA repair. During transcription elongation the FACT complex acts as a histone chaperone that both destabilizes and restores nucleosomal structure. It facilitates the passage of RNA polymerase II and transcription by promoting the dissociation of one histone H2A-H2B dimer from the nucleosome, then subsequently promotes the reestablishment of the nucleosome following the passage of RNA polymerase II.</text>
</comment>
<feature type="domain" description="Histone chaperone RTT106/FACT complex subunit SPT16-like middle" evidence="3">
    <location>
        <begin position="56"/>
        <end position="166"/>
    </location>
</feature>
<dbReference type="InterPro" id="IPR011993">
    <property type="entry name" value="PH-like_dom_sf"/>
</dbReference>
<gene>
    <name evidence="4" type="ORF">BD311DRAFT_654377</name>
</gene>
<dbReference type="InterPro" id="IPR013719">
    <property type="entry name" value="RTT106/SPT16-like_middle_dom"/>
</dbReference>
<dbReference type="SMART" id="SM01287">
    <property type="entry name" value="Rtt106"/>
    <property type="match status" value="1"/>
</dbReference>
<dbReference type="SUPFAM" id="SSF50729">
    <property type="entry name" value="PH domain-like"/>
    <property type="match status" value="1"/>
</dbReference>
<dbReference type="EMBL" id="ML143394">
    <property type="protein sequence ID" value="TBU32605.1"/>
    <property type="molecule type" value="Genomic_DNA"/>
</dbReference>
<feature type="region of interest" description="Disordered" evidence="2">
    <location>
        <begin position="301"/>
        <end position="327"/>
    </location>
</feature>
<organism evidence="4">
    <name type="scientific">Dichomitus squalens</name>
    <dbReference type="NCBI Taxonomy" id="114155"/>
    <lineage>
        <taxon>Eukaryota</taxon>
        <taxon>Fungi</taxon>
        <taxon>Dikarya</taxon>
        <taxon>Basidiomycota</taxon>
        <taxon>Agaricomycotina</taxon>
        <taxon>Agaricomycetes</taxon>
        <taxon>Polyporales</taxon>
        <taxon>Polyporaceae</taxon>
        <taxon>Dichomitus</taxon>
    </lineage>
</organism>
<dbReference type="OrthoDB" id="75754at2759"/>
<feature type="non-terminal residue" evidence="4">
    <location>
        <position position="1"/>
    </location>
</feature>
<feature type="region of interest" description="Disordered" evidence="2">
    <location>
        <begin position="164"/>
        <end position="286"/>
    </location>
</feature>
<protein>
    <recommendedName>
        <fullName evidence="3">Histone chaperone RTT106/FACT complex subunit SPT16-like middle domain-containing protein</fullName>
    </recommendedName>
</protein>
<proteinExistence type="predicted"/>
<dbReference type="Pfam" id="PF08512">
    <property type="entry name" value="Rttp106-like_middle"/>
    <property type="match status" value="1"/>
</dbReference>
<evidence type="ECO:0000313" key="4">
    <source>
        <dbReference type="EMBL" id="TBU32605.1"/>
    </source>
</evidence>
<feature type="compositionally biased region" description="Acidic residues" evidence="2">
    <location>
        <begin position="316"/>
        <end position="327"/>
    </location>
</feature>
<dbReference type="Gene3D" id="2.30.29.30">
    <property type="entry name" value="Pleckstrin-homology domain (PH domain)/Phosphotyrosine-binding domain (PTB)"/>
    <property type="match status" value="1"/>
</dbReference>
<dbReference type="Proteomes" id="UP000292957">
    <property type="component" value="Unassembled WGS sequence"/>
</dbReference>
<evidence type="ECO:0000256" key="2">
    <source>
        <dbReference type="SAM" id="MobiDB-lite"/>
    </source>
</evidence>
<dbReference type="AlphaFoldDB" id="A0A4Q9MXX6"/>
<reference evidence="4" key="1">
    <citation type="submission" date="2019-01" db="EMBL/GenBank/DDBJ databases">
        <title>Draft genome sequences of three monokaryotic isolates of the white-rot basidiomycete fungus Dichomitus squalens.</title>
        <authorList>
            <consortium name="DOE Joint Genome Institute"/>
            <person name="Lopez S.C."/>
            <person name="Andreopoulos B."/>
            <person name="Pangilinan J."/>
            <person name="Lipzen A."/>
            <person name="Riley R."/>
            <person name="Ahrendt S."/>
            <person name="Ng V."/>
            <person name="Barry K."/>
            <person name="Daum C."/>
            <person name="Grigoriev I.V."/>
            <person name="Hilden K.S."/>
            <person name="Makela M.R."/>
            <person name="de Vries R.P."/>
        </authorList>
    </citation>
    <scope>NUCLEOTIDE SEQUENCE [LARGE SCALE GENOMIC DNA]</scope>
    <source>
        <strain evidence="4">OM18370.1</strain>
    </source>
</reference>
<sequence length="327" mass="34737">TSVLTTSTADSTATYPKGQASLPALRTFLSHLPIPAHEPSTAVFRSAAGSQEGDGVAGVEAYRGAKEGTLWFLDDGVLWDGKPCEFFALEHLAPVSQGQGGEQVVEGLRTLTATGRTCSVILRRIGGGSPDASGDEEDRAVDVDFGMVDGREQEPIGRWIKARRNRFGRAKQPSPTSDGADAPDALPDLKGKGKAVARDEDPRSEDTEDEEDEDFEVTSTDVSDEDSGTESESEGDASNDEGECSAEGEDDEGDASDDATGDEMDVAEERLDPKHHPLLRPGAMPRMSRAAMEAVVGMVEQDMMGGGRRGQAAATDSDEDEEDELDD</sequence>